<keyword evidence="5" id="KW-0012">Acyltransferase</keyword>
<dbReference type="PANTHER" id="PTHR31650">
    <property type="entry name" value="O-ACYLTRANSFERASE (WSD1-LIKE) FAMILY PROTEIN"/>
    <property type="match status" value="1"/>
</dbReference>
<dbReference type="Pfam" id="PF03007">
    <property type="entry name" value="WS_DGAT_cat"/>
    <property type="match status" value="1"/>
</dbReference>
<dbReference type="AlphaFoldDB" id="A0A0V0GM22"/>
<dbReference type="InterPro" id="IPR004255">
    <property type="entry name" value="O-acyltransferase_WSD1_N"/>
</dbReference>
<evidence type="ECO:0000256" key="1">
    <source>
        <dbReference type="ARBA" id="ARBA00004771"/>
    </source>
</evidence>
<comment type="pathway">
    <text evidence="1">Glycerolipid metabolism; triacylglycerol biosynthesis.</text>
</comment>
<dbReference type="PANTHER" id="PTHR31650:SF72">
    <property type="entry name" value="O-ACYLTRANSFERASE WSD1-LIKE"/>
    <property type="match status" value="1"/>
</dbReference>
<dbReference type="EMBL" id="GEDG01036263">
    <property type="protein sequence ID" value="JAP08791.1"/>
    <property type="molecule type" value="Transcribed_RNA"/>
</dbReference>
<protein>
    <recommendedName>
        <fullName evidence="3">diacylglycerol O-acyltransferase</fullName>
        <ecNumber evidence="3">2.3.1.20</ecNumber>
    </recommendedName>
</protein>
<dbReference type="InterPro" id="IPR045034">
    <property type="entry name" value="O-acyltransferase_WSD1-like"/>
</dbReference>
<evidence type="ECO:0000256" key="4">
    <source>
        <dbReference type="ARBA" id="ARBA00022679"/>
    </source>
</evidence>
<feature type="domain" description="O-acyltransferase WSD1-like N-terminal" evidence="7">
    <location>
        <begin position="32"/>
        <end position="103"/>
    </location>
</feature>
<dbReference type="GO" id="GO:0019432">
    <property type="term" value="P:triglyceride biosynthetic process"/>
    <property type="evidence" value="ECO:0007669"/>
    <property type="project" value="UniProtKB-UniPathway"/>
</dbReference>
<dbReference type="GO" id="GO:0005886">
    <property type="term" value="C:plasma membrane"/>
    <property type="evidence" value="ECO:0007669"/>
    <property type="project" value="TreeGrafter"/>
</dbReference>
<proteinExistence type="predicted"/>
<name>A0A0V0GM22_SOLCH</name>
<dbReference type="EC" id="2.3.1.20" evidence="3"/>
<reference evidence="8" key="1">
    <citation type="submission" date="2015-12" db="EMBL/GenBank/DDBJ databases">
        <title>Gene expression during late stages of embryo sac development: a critical building block for successful pollen-pistil interactions.</title>
        <authorList>
            <person name="Liu Y."/>
            <person name="Joly V."/>
            <person name="Sabar M."/>
            <person name="Matton D.P."/>
        </authorList>
    </citation>
    <scope>NUCLEOTIDE SEQUENCE</scope>
</reference>
<evidence type="ECO:0000256" key="2">
    <source>
        <dbReference type="ARBA" id="ARBA00005189"/>
    </source>
</evidence>
<dbReference type="GO" id="GO:0004144">
    <property type="term" value="F:diacylglycerol O-acyltransferase activity"/>
    <property type="evidence" value="ECO:0007669"/>
    <property type="project" value="UniProtKB-EC"/>
</dbReference>
<comment type="pathway">
    <text evidence="2">Lipid metabolism.</text>
</comment>
<evidence type="ECO:0000256" key="5">
    <source>
        <dbReference type="ARBA" id="ARBA00023315"/>
    </source>
</evidence>
<evidence type="ECO:0000256" key="3">
    <source>
        <dbReference type="ARBA" id="ARBA00013244"/>
    </source>
</evidence>
<keyword evidence="4" id="KW-0808">Transferase</keyword>
<sequence>MKWVRTKVDLDQHIIVPQIDEQNLKESPDKFVENYIHNLSKTTLDKSKPMWDLHLLNIKTSDAEAVAIFRIHHSLGDGTSLISLLLACTRQTADPNKVPTIHGNKKRPY</sequence>
<evidence type="ECO:0000259" key="7">
    <source>
        <dbReference type="Pfam" id="PF03007"/>
    </source>
</evidence>
<comment type="catalytic activity">
    <reaction evidence="6">
        <text>an acyl-CoA + a 1,2-diacyl-sn-glycerol = a triacyl-sn-glycerol + CoA</text>
        <dbReference type="Rhea" id="RHEA:10868"/>
        <dbReference type="ChEBI" id="CHEBI:17815"/>
        <dbReference type="ChEBI" id="CHEBI:57287"/>
        <dbReference type="ChEBI" id="CHEBI:58342"/>
        <dbReference type="ChEBI" id="CHEBI:64615"/>
        <dbReference type="EC" id="2.3.1.20"/>
    </reaction>
</comment>
<dbReference type="UniPathway" id="UPA00282"/>
<organism evidence="8">
    <name type="scientific">Solanum chacoense</name>
    <name type="common">Chaco potato</name>
    <dbReference type="NCBI Taxonomy" id="4108"/>
    <lineage>
        <taxon>Eukaryota</taxon>
        <taxon>Viridiplantae</taxon>
        <taxon>Streptophyta</taxon>
        <taxon>Embryophyta</taxon>
        <taxon>Tracheophyta</taxon>
        <taxon>Spermatophyta</taxon>
        <taxon>Magnoliopsida</taxon>
        <taxon>eudicotyledons</taxon>
        <taxon>Gunneridae</taxon>
        <taxon>Pentapetalae</taxon>
        <taxon>asterids</taxon>
        <taxon>lamiids</taxon>
        <taxon>Solanales</taxon>
        <taxon>Solanaceae</taxon>
        <taxon>Solanoideae</taxon>
        <taxon>Solaneae</taxon>
        <taxon>Solanum</taxon>
    </lineage>
</organism>
<accession>A0A0V0GM22</accession>
<evidence type="ECO:0000313" key="8">
    <source>
        <dbReference type="EMBL" id="JAP08791.1"/>
    </source>
</evidence>
<evidence type="ECO:0000256" key="6">
    <source>
        <dbReference type="ARBA" id="ARBA00048109"/>
    </source>
</evidence>
<dbReference type="SUPFAM" id="SSF52777">
    <property type="entry name" value="CoA-dependent acyltransferases"/>
    <property type="match status" value="1"/>
</dbReference>